<dbReference type="EMBL" id="BFEA01000205">
    <property type="protein sequence ID" value="GBG74543.1"/>
    <property type="molecule type" value="Genomic_DNA"/>
</dbReference>
<dbReference type="Proteomes" id="UP000265515">
    <property type="component" value="Unassembled WGS sequence"/>
</dbReference>
<accession>A0A388KX61</accession>
<proteinExistence type="predicted"/>
<feature type="compositionally biased region" description="Basic and acidic residues" evidence="1">
    <location>
        <begin position="202"/>
        <end position="218"/>
    </location>
</feature>
<feature type="compositionally biased region" description="Basic and acidic residues" evidence="1">
    <location>
        <begin position="109"/>
        <end position="123"/>
    </location>
</feature>
<feature type="compositionally biased region" description="Acidic residues" evidence="1">
    <location>
        <begin position="184"/>
        <end position="201"/>
    </location>
</feature>
<sequence>MSISPVRPRAGNVKSRSGLLKKNGQGAVRDHVVVSSDDDSKSRDAAVQNLSSRFDSPGGSKPSELTELKDLLKAVLAEKGQGVGNVGPSFGSNAEGRKEGGQTNGVAKDAGKEKELVKEKDCGGDEESMGLYYKDRVVHNDSLHYTEVQLLCKSRGLTYKQKEAGVWELARLDFEEYRASMKGEDEESKVEEKSEDEEEKEESSSESDHDSEAAVKGN</sequence>
<protein>
    <submittedName>
        <fullName evidence="2">Uncharacterized protein</fullName>
    </submittedName>
</protein>
<dbReference type="AlphaFoldDB" id="A0A388KX61"/>
<feature type="compositionally biased region" description="Basic and acidic residues" evidence="1">
    <location>
        <begin position="28"/>
        <end position="44"/>
    </location>
</feature>
<feature type="region of interest" description="Disordered" evidence="1">
    <location>
        <begin position="82"/>
        <end position="125"/>
    </location>
</feature>
<evidence type="ECO:0000313" key="2">
    <source>
        <dbReference type="EMBL" id="GBG74543.1"/>
    </source>
</evidence>
<evidence type="ECO:0000313" key="3">
    <source>
        <dbReference type="Proteomes" id="UP000265515"/>
    </source>
</evidence>
<name>A0A388KX61_CHABU</name>
<dbReference type="Gramene" id="GBG74543">
    <property type="protein sequence ID" value="GBG74543"/>
    <property type="gene ID" value="CBR_g18954"/>
</dbReference>
<keyword evidence="3" id="KW-1185">Reference proteome</keyword>
<reference evidence="2 3" key="1">
    <citation type="journal article" date="2018" name="Cell">
        <title>The Chara Genome: Secondary Complexity and Implications for Plant Terrestrialization.</title>
        <authorList>
            <person name="Nishiyama T."/>
            <person name="Sakayama H."/>
            <person name="Vries J.D."/>
            <person name="Buschmann H."/>
            <person name="Saint-Marcoux D."/>
            <person name="Ullrich K.K."/>
            <person name="Haas F.B."/>
            <person name="Vanderstraeten L."/>
            <person name="Becker D."/>
            <person name="Lang D."/>
            <person name="Vosolsobe S."/>
            <person name="Rombauts S."/>
            <person name="Wilhelmsson P.K.I."/>
            <person name="Janitza P."/>
            <person name="Kern R."/>
            <person name="Heyl A."/>
            <person name="Rumpler F."/>
            <person name="Villalobos L.I.A.C."/>
            <person name="Clay J.M."/>
            <person name="Skokan R."/>
            <person name="Toyoda A."/>
            <person name="Suzuki Y."/>
            <person name="Kagoshima H."/>
            <person name="Schijlen E."/>
            <person name="Tajeshwar N."/>
            <person name="Catarino B."/>
            <person name="Hetherington A.J."/>
            <person name="Saltykova A."/>
            <person name="Bonnot C."/>
            <person name="Breuninger H."/>
            <person name="Symeonidi A."/>
            <person name="Radhakrishnan G.V."/>
            <person name="Van Nieuwerburgh F."/>
            <person name="Deforce D."/>
            <person name="Chang C."/>
            <person name="Karol K.G."/>
            <person name="Hedrich R."/>
            <person name="Ulvskov P."/>
            <person name="Glockner G."/>
            <person name="Delwiche C.F."/>
            <person name="Petrasek J."/>
            <person name="Van de Peer Y."/>
            <person name="Friml J."/>
            <person name="Beilby M."/>
            <person name="Dolan L."/>
            <person name="Kohara Y."/>
            <person name="Sugano S."/>
            <person name="Fujiyama A."/>
            <person name="Delaux P.-M."/>
            <person name="Quint M."/>
            <person name="TheiBen G."/>
            <person name="Hagemann M."/>
            <person name="Harholt J."/>
            <person name="Dunand C."/>
            <person name="Zachgo S."/>
            <person name="Langdale J."/>
            <person name="Maumus F."/>
            <person name="Straeten D.V.D."/>
            <person name="Gould S.B."/>
            <person name="Rensing S.A."/>
        </authorList>
    </citation>
    <scope>NUCLEOTIDE SEQUENCE [LARGE SCALE GENOMIC DNA]</scope>
    <source>
        <strain evidence="2 3">S276</strain>
    </source>
</reference>
<gene>
    <name evidence="2" type="ORF">CBR_g18954</name>
</gene>
<feature type="region of interest" description="Disordered" evidence="1">
    <location>
        <begin position="1"/>
        <end position="64"/>
    </location>
</feature>
<comment type="caution">
    <text evidence="2">The sequence shown here is derived from an EMBL/GenBank/DDBJ whole genome shotgun (WGS) entry which is preliminary data.</text>
</comment>
<evidence type="ECO:0000256" key="1">
    <source>
        <dbReference type="SAM" id="MobiDB-lite"/>
    </source>
</evidence>
<feature type="region of interest" description="Disordered" evidence="1">
    <location>
        <begin position="178"/>
        <end position="218"/>
    </location>
</feature>
<organism evidence="2 3">
    <name type="scientific">Chara braunii</name>
    <name type="common">Braun's stonewort</name>
    <dbReference type="NCBI Taxonomy" id="69332"/>
    <lineage>
        <taxon>Eukaryota</taxon>
        <taxon>Viridiplantae</taxon>
        <taxon>Streptophyta</taxon>
        <taxon>Charophyceae</taxon>
        <taxon>Charales</taxon>
        <taxon>Characeae</taxon>
        <taxon>Chara</taxon>
    </lineage>
</organism>